<keyword evidence="13" id="KW-1185">Reference proteome</keyword>
<evidence type="ECO:0000256" key="6">
    <source>
        <dbReference type="ARBA" id="ARBA00022853"/>
    </source>
</evidence>
<protein>
    <recommendedName>
        <fullName evidence="3">histone deacetylase</fullName>
        <ecNumber evidence="3">3.5.1.98</ecNumber>
    </recommendedName>
</protein>
<evidence type="ECO:0000256" key="3">
    <source>
        <dbReference type="ARBA" id="ARBA00012111"/>
    </source>
</evidence>
<sequence length="421" mass="46237">MHAQRENTLVPRARSTSRLLHLVNMFSKGALVSPWKRAPGLKRLSGPLLGHTLFWFTHSCAVASSEEEEEEQNRPSSLDVATALPLQVAPSAVPMDLRLDHQFSLPVAEPALREQQLQQELLALKQKQQIQRQILIAEFQRQHEQLSRQHEAQLHEHIKEATRVGMVMRGANHGPHLRVLWRRHCVEAQSRQEESASPDFVRNMLRNTKAPKRRKHQNLSDRCWEDGLGDNSESPPVGAKAGLALEDGLGDSPESPLVGAKAGLALEDRLRDSPESPLVGAKAGLALEDGLGDSSESPPVGAKPCCECLCFKVGGSSAPRDPRDPDTPGMWDTRGHSLHFSDSATLCCGRARLASLTTLTVGSCIWPLFFKPGRRLFELPTENRCMSGRRRGSPGVTPGVTGSHRRQSLQPAPGFGSLAFL</sequence>
<evidence type="ECO:0000313" key="13">
    <source>
        <dbReference type="Proteomes" id="UP001266305"/>
    </source>
</evidence>
<dbReference type="EC" id="3.5.1.98" evidence="3"/>
<feature type="region of interest" description="Disordered" evidence="10">
    <location>
        <begin position="387"/>
        <end position="421"/>
    </location>
</feature>
<comment type="caution">
    <text evidence="12">The sequence shown here is derived from an EMBL/GenBank/DDBJ whole genome shotgun (WGS) entry which is preliminary data.</text>
</comment>
<evidence type="ECO:0000256" key="5">
    <source>
        <dbReference type="ARBA" id="ARBA00022801"/>
    </source>
</evidence>
<dbReference type="PANTHER" id="PTHR45364:SF13">
    <property type="entry name" value="HISTONE DEACETYLASE"/>
    <property type="match status" value="1"/>
</dbReference>
<dbReference type="Pfam" id="PF12203">
    <property type="entry name" value="HDAC4_Gln"/>
    <property type="match status" value="1"/>
</dbReference>
<evidence type="ECO:0000256" key="7">
    <source>
        <dbReference type="ARBA" id="ARBA00023015"/>
    </source>
</evidence>
<proteinExistence type="inferred from homology"/>
<evidence type="ECO:0000256" key="9">
    <source>
        <dbReference type="ARBA" id="ARBA00023242"/>
    </source>
</evidence>
<evidence type="ECO:0000256" key="8">
    <source>
        <dbReference type="ARBA" id="ARBA00023163"/>
    </source>
</evidence>
<dbReference type="EMBL" id="JASSZA010000006">
    <property type="protein sequence ID" value="KAK2108149.1"/>
    <property type="molecule type" value="Genomic_DNA"/>
</dbReference>
<evidence type="ECO:0000256" key="1">
    <source>
        <dbReference type="ARBA" id="ARBA00004123"/>
    </source>
</evidence>
<keyword evidence="4" id="KW-0678">Repressor</keyword>
<dbReference type="Gene3D" id="6.10.250.1550">
    <property type="match status" value="1"/>
</dbReference>
<keyword evidence="5" id="KW-0378">Hydrolase</keyword>
<dbReference type="InterPro" id="IPR024643">
    <property type="entry name" value="Hist_deacetylase_Gln_rich_N"/>
</dbReference>
<keyword evidence="9" id="KW-0539">Nucleus</keyword>
<keyword evidence="6" id="KW-0156">Chromatin regulator</keyword>
<accession>A0ABQ9VFK0</accession>
<evidence type="ECO:0000256" key="10">
    <source>
        <dbReference type="SAM" id="MobiDB-lite"/>
    </source>
</evidence>
<dbReference type="PANTHER" id="PTHR45364">
    <property type="entry name" value="HISTONE DEACETYLASE 9-RELATED"/>
    <property type="match status" value="1"/>
</dbReference>
<evidence type="ECO:0000313" key="12">
    <source>
        <dbReference type="EMBL" id="KAK2108149.1"/>
    </source>
</evidence>
<name>A0ABQ9VFK0_SAGOE</name>
<reference evidence="12 13" key="1">
    <citation type="submission" date="2023-05" db="EMBL/GenBank/DDBJ databases">
        <title>B98-5 Cell Line De Novo Hybrid Assembly: An Optical Mapping Approach.</title>
        <authorList>
            <person name="Kananen K."/>
            <person name="Auerbach J.A."/>
            <person name="Kautto E."/>
            <person name="Blachly J.S."/>
        </authorList>
    </citation>
    <scope>NUCLEOTIDE SEQUENCE [LARGE SCALE GENOMIC DNA]</scope>
    <source>
        <strain evidence="12">B95-8</strain>
        <tissue evidence="12">Cell line</tissue>
    </source>
</reference>
<comment type="subcellular location">
    <subcellularLocation>
        <location evidence="1">Nucleus</location>
    </subcellularLocation>
</comment>
<dbReference type="Proteomes" id="UP001266305">
    <property type="component" value="Unassembled WGS sequence"/>
</dbReference>
<feature type="domain" description="Histone deacetylase glutamine rich N-terminal" evidence="11">
    <location>
        <begin position="108"/>
        <end position="172"/>
    </location>
</feature>
<evidence type="ECO:0000256" key="4">
    <source>
        <dbReference type="ARBA" id="ARBA00022491"/>
    </source>
</evidence>
<organism evidence="12 13">
    <name type="scientific">Saguinus oedipus</name>
    <name type="common">Cotton-top tamarin</name>
    <name type="synonym">Oedipomidas oedipus</name>
    <dbReference type="NCBI Taxonomy" id="9490"/>
    <lineage>
        <taxon>Eukaryota</taxon>
        <taxon>Metazoa</taxon>
        <taxon>Chordata</taxon>
        <taxon>Craniata</taxon>
        <taxon>Vertebrata</taxon>
        <taxon>Euteleostomi</taxon>
        <taxon>Mammalia</taxon>
        <taxon>Eutheria</taxon>
        <taxon>Euarchontoglires</taxon>
        <taxon>Primates</taxon>
        <taxon>Haplorrhini</taxon>
        <taxon>Platyrrhini</taxon>
        <taxon>Cebidae</taxon>
        <taxon>Callitrichinae</taxon>
        <taxon>Saguinus</taxon>
    </lineage>
</organism>
<evidence type="ECO:0000259" key="11">
    <source>
        <dbReference type="Pfam" id="PF12203"/>
    </source>
</evidence>
<keyword evidence="7" id="KW-0805">Transcription regulation</keyword>
<keyword evidence="8" id="KW-0804">Transcription</keyword>
<feature type="region of interest" description="Disordered" evidence="10">
    <location>
        <begin position="209"/>
        <end position="255"/>
    </location>
</feature>
<comment type="similarity">
    <text evidence="2">Belongs to the histone deacetylase family. HD type 2 subfamily.</text>
</comment>
<gene>
    <name evidence="12" type="ORF">P7K49_013314</name>
</gene>
<evidence type="ECO:0000256" key="2">
    <source>
        <dbReference type="ARBA" id="ARBA00007738"/>
    </source>
</evidence>